<keyword evidence="1" id="KW-0001">2Fe-2S</keyword>
<evidence type="ECO:0000256" key="4">
    <source>
        <dbReference type="ARBA" id="ARBA00023014"/>
    </source>
</evidence>
<dbReference type="RefSeq" id="WP_146399039.1">
    <property type="nucleotide sequence ID" value="NZ_SJPQ01000002.1"/>
</dbReference>
<dbReference type="AlphaFoldDB" id="A0A5C5ZL75"/>
<evidence type="ECO:0000259" key="5">
    <source>
        <dbReference type="SMART" id="SM00704"/>
    </source>
</evidence>
<proteinExistence type="predicted"/>
<dbReference type="EMBL" id="SJPQ01000002">
    <property type="protein sequence ID" value="TWT88192.1"/>
    <property type="molecule type" value="Genomic_DNA"/>
</dbReference>
<evidence type="ECO:0000256" key="2">
    <source>
        <dbReference type="ARBA" id="ARBA00022723"/>
    </source>
</evidence>
<dbReference type="GO" id="GO:0051537">
    <property type="term" value="F:2 iron, 2 sulfur cluster binding"/>
    <property type="evidence" value="ECO:0007669"/>
    <property type="project" value="UniProtKB-KW"/>
</dbReference>
<dbReference type="InterPro" id="IPR018967">
    <property type="entry name" value="FeS-contain_CDGSH-typ"/>
</dbReference>
<keyword evidence="4" id="KW-0411">Iron-sulfur</keyword>
<dbReference type="Pfam" id="PF09360">
    <property type="entry name" value="zf-CDGSH"/>
    <property type="match status" value="1"/>
</dbReference>
<comment type="caution">
    <text evidence="6">The sequence shown here is derived from an EMBL/GenBank/DDBJ whole genome shotgun (WGS) entry which is preliminary data.</text>
</comment>
<reference evidence="6 7" key="1">
    <citation type="submission" date="2019-02" db="EMBL/GenBank/DDBJ databases">
        <title>Deep-cultivation of Planctomycetes and their phenomic and genomic characterization uncovers novel biology.</title>
        <authorList>
            <person name="Wiegand S."/>
            <person name="Jogler M."/>
            <person name="Boedeker C."/>
            <person name="Pinto D."/>
            <person name="Vollmers J."/>
            <person name="Rivas-Marin E."/>
            <person name="Kohn T."/>
            <person name="Peeters S.H."/>
            <person name="Heuer A."/>
            <person name="Rast P."/>
            <person name="Oberbeckmann S."/>
            <person name="Bunk B."/>
            <person name="Jeske O."/>
            <person name="Meyerdierks A."/>
            <person name="Storesund J.E."/>
            <person name="Kallscheuer N."/>
            <person name="Luecker S."/>
            <person name="Lage O.M."/>
            <person name="Pohl T."/>
            <person name="Merkel B.J."/>
            <person name="Hornburger P."/>
            <person name="Mueller R.-W."/>
            <person name="Bruemmer F."/>
            <person name="Labrenz M."/>
            <person name="Spormann A.M."/>
            <person name="Op Den Camp H."/>
            <person name="Overmann J."/>
            <person name="Amann R."/>
            <person name="Jetten M.S.M."/>
            <person name="Mascher T."/>
            <person name="Medema M.H."/>
            <person name="Devos D.P."/>
            <person name="Kaster A.-K."/>
            <person name="Ovreas L."/>
            <person name="Rohde M."/>
            <person name="Galperin M.Y."/>
            <person name="Jogler C."/>
        </authorList>
    </citation>
    <scope>NUCLEOTIDE SEQUENCE [LARGE SCALE GENOMIC DNA]</scope>
    <source>
        <strain evidence="6 7">Mal64</strain>
    </source>
</reference>
<evidence type="ECO:0000313" key="6">
    <source>
        <dbReference type="EMBL" id="TWT88192.1"/>
    </source>
</evidence>
<dbReference type="GO" id="GO:0046872">
    <property type="term" value="F:metal ion binding"/>
    <property type="evidence" value="ECO:0007669"/>
    <property type="project" value="UniProtKB-KW"/>
</dbReference>
<accession>A0A5C5ZL75</accession>
<dbReference type="SMART" id="SM00704">
    <property type="entry name" value="ZnF_CDGSH"/>
    <property type="match status" value="1"/>
</dbReference>
<dbReference type="InterPro" id="IPR042216">
    <property type="entry name" value="MitoNEET_CISD"/>
</dbReference>
<name>A0A5C5ZL75_9BACT</name>
<organism evidence="6 7">
    <name type="scientific">Pseudobythopirellula maris</name>
    <dbReference type="NCBI Taxonomy" id="2527991"/>
    <lineage>
        <taxon>Bacteria</taxon>
        <taxon>Pseudomonadati</taxon>
        <taxon>Planctomycetota</taxon>
        <taxon>Planctomycetia</taxon>
        <taxon>Pirellulales</taxon>
        <taxon>Lacipirellulaceae</taxon>
        <taxon>Pseudobythopirellula</taxon>
    </lineage>
</organism>
<evidence type="ECO:0000256" key="1">
    <source>
        <dbReference type="ARBA" id="ARBA00022714"/>
    </source>
</evidence>
<protein>
    <submittedName>
        <fullName evidence="6">Iron-binding zinc finger CDGSH type</fullName>
    </submittedName>
</protein>
<dbReference type="GO" id="GO:0005737">
    <property type="term" value="C:cytoplasm"/>
    <property type="evidence" value="ECO:0007669"/>
    <property type="project" value="UniProtKB-ARBA"/>
</dbReference>
<evidence type="ECO:0000256" key="3">
    <source>
        <dbReference type="ARBA" id="ARBA00023004"/>
    </source>
</evidence>
<evidence type="ECO:0000313" key="7">
    <source>
        <dbReference type="Proteomes" id="UP000315440"/>
    </source>
</evidence>
<dbReference type="Proteomes" id="UP000315440">
    <property type="component" value="Unassembled WGS sequence"/>
</dbReference>
<feature type="domain" description="Iron-binding zinc finger CDGSH type" evidence="5">
    <location>
        <begin position="17"/>
        <end position="63"/>
    </location>
</feature>
<keyword evidence="2" id="KW-0479">Metal-binding</keyword>
<keyword evidence="7" id="KW-1185">Reference proteome</keyword>
<dbReference type="OrthoDB" id="9795032at2"/>
<gene>
    <name evidence="6" type="ORF">Mal64_16710</name>
</gene>
<keyword evidence="3" id="KW-0408">Iron</keyword>
<sequence>MADVKINMAANGPLLVKGPFELIDSEGNSFTVDASKPAITLCRCGQSARQPFCDGSHKSCEFVCDPKAS</sequence>
<dbReference type="Gene3D" id="3.40.5.90">
    <property type="entry name" value="CDGSH iron-sulfur domain, mitoNEET-type"/>
    <property type="match status" value="1"/>
</dbReference>